<protein>
    <submittedName>
        <fullName evidence="2">Sugar phosphate isomerase/epimerase</fullName>
    </submittedName>
</protein>
<dbReference type="GO" id="GO:0016853">
    <property type="term" value="F:isomerase activity"/>
    <property type="evidence" value="ECO:0007669"/>
    <property type="project" value="UniProtKB-KW"/>
</dbReference>
<dbReference type="KEGG" id="hbs:IPV69_11805"/>
<accession>A0A7M2X4K9</accession>
<dbReference type="EMBL" id="CP063458">
    <property type="protein sequence ID" value="QOV91991.1"/>
    <property type="molecule type" value="Genomic_DNA"/>
</dbReference>
<dbReference type="Proteomes" id="UP000593765">
    <property type="component" value="Chromosome"/>
</dbReference>
<evidence type="ECO:0000313" key="2">
    <source>
        <dbReference type="EMBL" id="QOV91991.1"/>
    </source>
</evidence>
<dbReference type="Gene3D" id="3.20.20.150">
    <property type="entry name" value="Divalent-metal-dependent TIM barrel enzymes"/>
    <property type="match status" value="1"/>
</dbReference>
<dbReference type="Pfam" id="PF01261">
    <property type="entry name" value="AP_endonuc_2"/>
    <property type="match status" value="1"/>
</dbReference>
<dbReference type="InterPro" id="IPR013022">
    <property type="entry name" value="Xyl_isomerase-like_TIM-brl"/>
</dbReference>
<dbReference type="RefSeq" id="WP_206295314.1">
    <property type="nucleotide sequence ID" value="NZ_CP063458.1"/>
</dbReference>
<proteinExistence type="predicted"/>
<name>A0A7M2X4K9_9BACT</name>
<gene>
    <name evidence="2" type="ORF">IPV69_11805</name>
</gene>
<dbReference type="SUPFAM" id="SSF51658">
    <property type="entry name" value="Xylose isomerase-like"/>
    <property type="match status" value="1"/>
</dbReference>
<feature type="domain" description="Xylose isomerase-like TIM barrel" evidence="1">
    <location>
        <begin position="20"/>
        <end position="242"/>
    </location>
</feature>
<dbReference type="AlphaFoldDB" id="A0A7M2X4K9"/>
<evidence type="ECO:0000259" key="1">
    <source>
        <dbReference type="Pfam" id="PF01261"/>
    </source>
</evidence>
<organism evidence="2 3">
    <name type="scientific">Humisphaera borealis</name>
    <dbReference type="NCBI Taxonomy" id="2807512"/>
    <lineage>
        <taxon>Bacteria</taxon>
        <taxon>Pseudomonadati</taxon>
        <taxon>Planctomycetota</taxon>
        <taxon>Phycisphaerae</taxon>
        <taxon>Tepidisphaerales</taxon>
        <taxon>Tepidisphaeraceae</taxon>
        <taxon>Humisphaera</taxon>
    </lineage>
</organism>
<keyword evidence="3" id="KW-1185">Reference proteome</keyword>
<dbReference type="InterPro" id="IPR050312">
    <property type="entry name" value="IolE/XylAMocC-like"/>
</dbReference>
<sequence length="279" mass="30839">MLQLSAFADEIGPNLDDQIRVCRANGVSHFELRGVFGKNVMDFTADERREIKTKLADNGLGVISIGSPIGKVAIDKPWAEHFDRFKKAVEIAEYFESSFIRVFSYYPAGGEGKGPLDPIRDEVIRRFREKVAYIVDHPVTMVHENEKGIYGDIGRRCLDMMKSVDSGKLRCAFDFANFVQVGENPADNWKLLKPYTVHIHIKDARMADGHVVPAGEGDGQIGPILEDAYKSGYRGFVTMEPHLKVAGHSHGETGPELFGVAVTALRNLCKKHGVPIAGA</sequence>
<evidence type="ECO:0000313" key="3">
    <source>
        <dbReference type="Proteomes" id="UP000593765"/>
    </source>
</evidence>
<dbReference type="PANTHER" id="PTHR12110:SF53">
    <property type="entry name" value="BLR5974 PROTEIN"/>
    <property type="match status" value="1"/>
</dbReference>
<keyword evidence="2" id="KW-0413">Isomerase</keyword>
<reference evidence="2 3" key="1">
    <citation type="submission" date="2020-10" db="EMBL/GenBank/DDBJ databases">
        <title>Wide distribution of Phycisphaera-like planctomycetes from WD2101 soil group in peatlands and genome analysis of the first cultivated representative.</title>
        <authorList>
            <person name="Dedysh S.N."/>
            <person name="Beletsky A.V."/>
            <person name="Ivanova A."/>
            <person name="Kulichevskaya I.S."/>
            <person name="Suzina N.E."/>
            <person name="Philippov D.A."/>
            <person name="Rakitin A.L."/>
            <person name="Mardanov A.V."/>
            <person name="Ravin N.V."/>
        </authorList>
    </citation>
    <scope>NUCLEOTIDE SEQUENCE [LARGE SCALE GENOMIC DNA]</scope>
    <source>
        <strain evidence="2 3">M1803</strain>
    </source>
</reference>
<dbReference type="PANTHER" id="PTHR12110">
    <property type="entry name" value="HYDROXYPYRUVATE ISOMERASE"/>
    <property type="match status" value="1"/>
</dbReference>
<dbReference type="InterPro" id="IPR036237">
    <property type="entry name" value="Xyl_isomerase-like_sf"/>
</dbReference>